<evidence type="ECO:0000313" key="8">
    <source>
        <dbReference type="EMBL" id="KAE9446594.1"/>
    </source>
</evidence>
<evidence type="ECO:0000313" key="9">
    <source>
        <dbReference type="Proteomes" id="UP000428333"/>
    </source>
</evidence>
<feature type="transmembrane region" description="Helical" evidence="6">
    <location>
        <begin position="65"/>
        <end position="83"/>
    </location>
</feature>
<evidence type="ECO:0000256" key="6">
    <source>
        <dbReference type="SAM" id="Phobius"/>
    </source>
</evidence>
<dbReference type="PANTHER" id="PTHR11132">
    <property type="entry name" value="SOLUTE CARRIER FAMILY 35"/>
    <property type="match status" value="1"/>
</dbReference>
<keyword evidence="4 6" id="KW-0472">Membrane</keyword>
<evidence type="ECO:0000256" key="4">
    <source>
        <dbReference type="ARBA" id="ARBA00023136"/>
    </source>
</evidence>
<organism evidence="8 9">
    <name type="scientific">Rhododendron williamsianum</name>
    <dbReference type="NCBI Taxonomy" id="262921"/>
    <lineage>
        <taxon>Eukaryota</taxon>
        <taxon>Viridiplantae</taxon>
        <taxon>Streptophyta</taxon>
        <taxon>Embryophyta</taxon>
        <taxon>Tracheophyta</taxon>
        <taxon>Spermatophyta</taxon>
        <taxon>Magnoliopsida</taxon>
        <taxon>eudicotyledons</taxon>
        <taxon>Gunneridae</taxon>
        <taxon>Pentapetalae</taxon>
        <taxon>asterids</taxon>
        <taxon>Ericales</taxon>
        <taxon>Ericaceae</taxon>
        <taxon>Ericoideae</taxon>
        <taxon>Rhodoreae</taxon>
        <taxon>Rhododendron</taxon>
    </lineage>
</organism>
<dbReference type="Pfam" id="PF03151">
    <property type="entry name" value="TPT"/>
    <property type="match status" value="1"/>
</dbReference>
<evidence type="ECO:0000256" key="2">
    <source>
        <dbReference type="ARBA" id="ARBA00022692"/>
    </source>
</evidence>
<evidence type="ECO:0000256" key="3">
    <source>
        <dbReference type="ARBA" id="ARBA00022989"/>
    </source>
</evidence>
<feature type="region of interest" description="Disordered" evidence="5">
    <location>
        <begin position="327"/>
        <end position="360"/>
    </location>
</feature>
<gene>
    <name evidence="8" type="ORF">C3L33_21506</name>
</gene>
<comment type="caution">
    <text evidence="8">The sequence shown here is derived from an EMBL/GenBank/DDBJ whole genome shotgun (WGS) entry which is preliminary data.</text>
</comment>
<proteinExistence type="predicted"/>
<dbReference type="Proteomes" id="UP000428333">
    <property type="component" value="Linkage Group LG13"/>
</dbReference>
<dbReference type="InterPro" id="IPR004853">
    <property type="entry name" value="Sugar_P_trans_dom"/>
</dbReference>
<feature type="domain" description="Sugar phosphate transporter" evidence="7">
    <location>
        <begin position="28"/>
        <end position="322"/>
    </location>
</feature>
<keyword evidence="3 6" id="KW-1133">Transmembrane helix</keyword>
<feature type="transmembrane region" description="Helical" evidence="6">
    <location>
        <begin position="120"/>
        <end position="137"/>
    </location>
</feature>
<name>A0A6A4KR63_9ERIC</name>
<feature type="transmembrane region" description="Helical" evidence="6">
    <location>
        <begin position="217"/>
        <end position="237"/>
    </location>
</feature>
<feature type="compositionally biased region" description="Polar residues" evidence="5">
    <location>
        <begin position="338"/>
        <end position="353"/>
    </location>
</feature>
<evidence type="ECO:0000259" key="7">
    <source>
        <dbReference type="Pfam" id="PF03151"/>
    </source>
</evidence>
<keyword evidence="2 6" id="KW-0812">Transmembrane</keyword>
<feature type="transmembrane region" description="Helical" evidence="6">
    <location>
        <begin position="249"/>
        <end position="270"/>
    </location>
</feature>
<evidence type="ECO:0000256" key="1">
    <source>
        <dbReference type="ARBA" id="ARBA00004141"/>
    </source>
</evidence>
<reference evidence="8 9" key="1">
    <citation type="journal article" date="2019" name="Genome Biol. Evol.">
        <title>The Rhododendron genome and chromosomal organization provide insight into shared whole-genome duplications across the heath family (Ericaceae).</title>
        <authorList>
            <person name="Soza V.L."/>
            <person name="Lindsley D."/>
            <person name="Waalkes A."/>
            <person name="Ramage E."/>
            <person name="Patwardhan R.P."/>
            <person name="Burton J.N."/>
            <person name="Adey A."/>
            <person name="Kumar A."/>
            <person name="Qiu R."/>
            <person name="Shendure J."/>
            <person name="Hall B."/>
        </authorList>
    </citation>
    <scope>NUCLEOTIDE SEQUENCE [LARGE SCALE GENOMIC DNA]</scope>
    <source>
        <strain evidence="8">RSF 1966-606</strain>
    </source>
</reference>
<sequence>MAPASKADKKATVDAAAWMFNVILTATVLAATTLTGLHFVTTTLMTAVLRWLGYIQASHLPFPELLKFVIFANFSIVGMNVSLMWNSVGFYQIAKLSMIPVSCLLEVVLDKIRYSRDTKLSIAVVLVGVAVCTVTDVSVNTKGFIAAFIAVWSTAMQQYYVHYLQRKYSLSSFNLLGHTAPAQAATLLVVGPFLDYWLTNKRVDAFEFNLASLVKHAFILVYLYHYNLLAIIAGHLGKWRHSLPSSSSSLQVFLILSCSIAVGTNLSQFICIGRFTAVSFQVLGHMKTILVLILGFIFFGKEGLNLHVVVGMVIAVVGMVWYGNASSKPGGKERRSHSMSSNRQQKHSSLSESSEVDDKV</sequence>
<dbReference type="EMBL" id="QEFC01003742">
    <property type="protein sequence ID" value="KAE9446594.1"/>
    <property type="molecule type" value="Genomic_DNA"/>
</dbReference>
<dbReference type="OrthoDB" id="5547497at2759"/>
<evidence type="ECO:0000256" key="5">
    <source>
        <dbReference type="SAM" id="MobiDB-lite"/>
    </source>
</evidence>
<feature type="non-terminal residue" evidence="8">
    <location>
        <position position="1"/>
    </location>
</feature>
<accession>A0A6A4KR63</accession>
<keyword evidence="9" id="KW-1185">Reference proteome</keyword>
<feature type="transmembrane region" description="Helical" evidence="6">
    <location>
        <begin position="306"/>
        <end position="325"/>
    </location>
</feature>
<protein>
    <recommendedName>
        <fullName evidence="7">Sugar phosphate transporter domain-containing protein</fullName>
    </recommendedName>
</protein>
<feature type="transmembrane region" description="Helical" evidence="6">
    <location>
        <begin position="282"/>
        <end position="300"/>
    </location>
</feature>
<dbReference type="InterPro" id="IPR050186">
    <property type="entry name" value="TPT_transporter"/>
</dbReference>
<dbReference type="GO" id="GO:0016020">
    <property type="term" value="C:membrane"/>
    <property type="evidence" value="ECO:0007669"/>
    <property type="project" value="UniProtKB-SubCell"/>
</dbReference>
<comment type="subcellular location">
    <subcellularLocation>
        <location evidence="1">Membrane</location>
        <topology evidence="1">Multi-pass membrane protein</topology>
    </subcellularLocation>
</comment>
<dbReference type="AlphaFoldDB" id="A0A6A4KR63"/>